<dbReference type="RefSeq" id="WP_066353939.1">
    <property type="nucleotide sequence ID" value="NZ_LOED01000023.1"/>
</dbReference>
<dbReference type="InterPro" id="IPR009014">
    <property type="entry name" value="Transketo_C/PFOR_II"/>
</dbReference>
<dbReference type="Gene3D" id="3.40.50.920">
    <property type="match status" value="1"/>
</dbReference>
<comment type="caution">
    <text evidence="2">The sequence shown here is derived from an EMBL/GenBank/DDBJ whole genome shotgun (WGS) entry which is preliminary data.</text>
</comment>
<protein>
    <submittedName>
        <fullName evidence="2">1-deoxy-D-xylulose-5-phosphate synthase</fullName>
        <ecNumber evidence="2">2.2.1.7</ecNumber>
    </submittedName>
</protein>
<name>A0A140L5K8_9FIRM</name>
<dbReference type="PANTHER" id="PTHR43825:SF1">
    <property type="entry name" value="TRANSKETOLASE-LIKE PYRIMIDINE-BINDING DOMAIN-CONTAINING PROTEIN"/>
    <property type="match status" value="1"/>
</dbReference>
<evidence type="ECO:0000259" key="1">
    <source>
        <dbReference type="Pfam" id="PF02780"/>
    </source>
</evidence>
<dbReference type="EC" id="2.2.1.7" evidence="2"/>
<gene>
    <name evidence="2" type="primary">dxs_3</name>
    <name evidence="2" type="ORF">AN618_17430</name>
</gene>
<dbReference type="InterPro" id="IPR051157">
    <property type="entry name" value="PDH/Transketolase"/>
</dbReference>
<dbReference type="InterPro" id="IPR033248">
    <property type="entry name" value="Transketolase_C"/>
</dbReference>
<organism evidence="2 3">
    <name type="scientific">Fervidicola ferrireducens</name>
    <dbReference type="NCBI Taxonomy" id="520764"/>
    <lineage>
        <taxon>Bacteria</taxon>
        <taxon>Bacillati</taxon>
        <taxon>Bacillota</taxon>
        <taxon>Clostridia</taxon>
        <taxon>Thermosediminibacterales</taxon>
        <taxon>Thermosediminibacteraceae</taxon>
        <taxon>Fervidicola</taxon>
    </lineage>
</organism>
<evidence type="ECO:0000313" key="2">
    <source>
        <dbReference type="EMBL" id="KXG75833.1"/>
    </source>
</evidence>
<evidence type="ECO:0000313" key="3">
    <source>
        <dbReference type="Proteomes" id="UP000070427"/>
    </source>
</evidence>
<dbReference type="AlphaFoldDB" id="A0A140L5K8"/>
<keyword evidence="3" id="KW-1185">Reference proteome</keyword>
<reference evidence="2 3" key="1">
    <citation type="submission" date="2015-12" db="EMBL/GenBank/DDBJ databases">
        <title>Draft genome sequnece of Fervidicola ferrireducens strain Y170.</title>
        <authorList>
            <person name="Patel B.K."/>
        </authorList>
    </citation>
    <scope>NUCLEOTIDE SEQUENCE [LARGE SCALE GENOMIC DNA]</scope>
    <source>
        <strain evidence="2 3">Y170</strain>
    </source>
</reference>
<proteinExistence type="predicted"/>
<feature type="domain" description="Transketolase C-terminal" evidence="1">
    <location>
        <begin position="12"/>
        <end position="102"/>
    </location>
</feature>
<dbReference type="STRING" id="520764.AN618_17430"/>
<dbReference type="PATRIC" id="fig|520764.3.peg.1876"/>
<dbReference type="SUPFAM" id="SSF52922">
    <property type="entry name" value="TK C-terminal domain-like"/>
    <property type="match status" value="1"/>
</dbReference>
<dbReference type="EMBL" id="LOED01000023">
    <property type="protein sequence ID" value="KXG75833.1"/>
    <property type="molecule type" value="Genomic_DNA"/>
</dbReference>
<sequence>MEEIRDVFGNLISEIGVSALVASVHCIKPIDTETLLNIAKKVKFIVTIENHSIVGGLGSAISEVLSEIYQIPILKIGIKDTFAESAETDDLFKKYGLTEMDIVKKVL</sequence>
<accession>A0A140L5K8</accession>
<dbReference type="Proteomes" id="UP000070427">
    <property type="component" value="Unassembled WGS sequence"/>
</dbReference>
<dbReference type="InParanoid" id="A0A140L5K8"/>
<keyword evidence="2" id="KW-0808">Transferase</keyword>
<dbReference type="GO" id="GO:0008661">
    <property type="term" value="F:1-deoxy-D-xylulose-5-phosphate synthase activity"/>
    <property type="evidence" value="ECO:0007669"/>
    <property type="project" value="UniProtKB-EC"/>
</dbReference>
<dbReference type="PANTHER" id="PTHR43825">
    <property type="entry name" value="PYRUVATE DEHYDROGENASE E1 COMPONENT"/>
    <property type="match status" value="1"/>
</dbReference>
<dbReference type="Pfam" id="PF02780">
    <property type="entry name" value="Transketolase_C"/>
    <property type="match status" value="1"/>
</dbReference>